<dbReference type="EMBL" id="UYSL01019753">
    <property type="protein sequence ID" value="VDL69248.1"/>
    <property type="molecule type" value="Genomic_DNA"/>
</dbReference>
<dbReference type="InterPro" id="IPR036249">
    <property type="entry name" value="Thioredoxin-like_sf"/>
</dbReference>
<name>A0A0N4XSZ3_NIPBR</name>
<evidence type="ECO:0000256" key="1">
    <source>
        <dbReference type="SAM" id="MobiDB-lite"/>
    </source>
</evidence>
<feature type="compositionally biased region" description="Low complexity" evidence="1">
    <location>
        <begin position="1"/>
        <end position="11"/>
    </location>
</feature>
<evidence type="ECO:0000313" key="3">
    <source>
        <dbReference type="Proteomes" id="UP000271162"/>
    </source>
</evidence>
<gene>
    <name evidence="2" type="ORF">NBR_LOCUS5659</name>
</gene>
<dbReference type="SUPFAM" id="SSF52833">
    <property type="entry name" value="Thioredoxin-like"/>
    <property type="match status" value="1"/>
</dbReference>
<dbReference type="WBParaSite" id="NBR_0000565801-mRNA-1">
    <property type="protein sequence ID" value="NBR_0000565801-mRNA-1"/>
    <property type="gene ID" value="NBR_0000565801"/>
</dbReference>
<feature type="compositionally biased region" description="Basic residues" evidence="1">
    <location>
        <begin position="44"/>
        <end position="53"/>
    </location>
</feature>
<feature type="region of interest" description="Disordered" evidence="1">
    <location>
        <begin position="281"/>
        <end position="341"/>
    </location>
</feature>
<reference evidence="2 3" key="2">
    <citation type="submission" date="2018-11" db="EMBL/GenBank/DDBJ databases">
        <authorList>
            <consortium name="Pathogen Informatics"/>
        </authorList>
    </citation>
    <scope>NUCLEOTIDE SEQUENCE [LARGE SCALE GENOMIC DNA]</scope>
</reference>
<evidence type="ECO:0000313" key="2">
    <source>
        <dbReference type="EMBL" id="VDL69248.1"/>
    </source>
</evidence>
<proteinExistence type="predicted"/>
<protein>
    <submittedName>
        <fullName evidence="4">Phosducin domain-containing protein</fullName>
    </submittedName>
</protein>
<dbReference type="AlphaFoldDB" id="A0A0N4XSZ3"/>
<reference evidence="4" key="1">
    <citation type="submission" date="2017-02" db="UniProtKB">
        <authorList>
            <consortium name="WormBaseParasite"/>
        </authorList>
    </citation>
    <scope>IDENTIFICATION</scope>
</reference>
<feature type="compositionally biased region" description="Basic and acidic residues" evidence="1">
    <location>
        <begin position="323"/>
        <end position="341"/>
    </location>
</feature>
<keyword evidence="3" id="KW-1185">Reference proteome</keyword>
<accession>A0A0N4XSZ3</accession>
<feature type="region of interest" description="Disordered" evidence="1">
    <location>
        <begin position="1"/>
        <end position="68"/>
    </location>
</feature>
<feature type="compositionally biased region" description="Low complexity" evidence="1">
    <location>
        <begin position="34"/>
        <end position="43"/>
    </location>
</feature>
<organism evidence="4">
    <name type="scientific">Nippostrongylus brasiliensis</name>
    <name type="common">Rat hookworm</name>
    <dbReference type="NCBI Taxonomy" id="27835"/>
    <lineage>
        <taxon>Eukaryota</taxon>
        <taxon>Metazoa</taxon>
        <taxon>Ecdysozoa</taxon>
        <taxon>Nematoda</taxon>
        <taxon>Chromadorea</taxon>
        <taxon>Rhabditida</taxon>
        <taxon>Rhabditina</taxon>
        <taxon>Rhabditomorpha</taxon>
        <taxon>Strongyloidea</taxon>
        <taxon>Heligmosomidae</taxon>
        <taxon>Nippostrongylus</taxon>
    </lineage>
</organism>
<dbReference type="Proteomes" id="UP000271162">
    <property type="component" value="Unassembled WGS sequence"/>
</dbReference>
<dbReference type="Gene3D" id="3.40.30.10">
    <property type="entry name" value="Glutaredoxin"/>
    <property type="match status" value="1"/>
</dbReference>
<evidence type="ECO:0000313" key="4">
    <source>
        <dbReference type="WBParaSite" id="NBR_0000565801-mRNA-1"/>
    </source>
</evidence>
<sequence>MRSTRAGAARRAAARTRASRPYVDDGNDDDVVAIDEPAGPAPSRRSRVRPRRQNTRESESSAATDEEVVILDDDMQDLDLPIATRRGRRRTAGYVIDAAASTRGTHGLRGRAEQNGSLSRARGINRMAAAQGNGDVLREYQSRPFNLTPAPHPRRLDGETFSEVKNVTAMCGKWLIVVLVSRSRSNWALPSIPLDIVDRFHVVQFSTASRYGRFLADSYHVDSVPAAIIIDPRTGEGLNIIQDLSSGEHDVPQMLEEFVRENPNYAARDEYVRRIFNPHLQFDQDNGDLPPNEPSPRKRPSNSSAKSPKRSKMDVGGDDGLSDETRSLTMTDKDEWKTMAS</sequence>